<protein>
    <recommendedName>
        <fullName evidence="7">Fibronectin type-III domain-containing protein</fullName>
    </recommendedName>
</protein>
<feature type="domain" description="Fibronectin type-III" evidence="7">
    <location>
        <begin position="597"/>
        <end position="709"/>
    </location>
</feature>
<accession>A0ABD3W6V9</accession>
<keyword evidence="4" id="KW-0675">Receptor</keyword>
<dbReference type="InterPro" id="IPR013783">
    <property type="entry name" value="Ig-like_fold"/>
</dbReference>
<feature type="domain" description="Fibronectin type-III" evidence="7">
    <location>
        <begin position="281"/>
        <end position="371"/>
    </location>
</feature>
<feature type="chain" id="PRO_5044865593" description="Fibronectin type-III domain-containing protein" evidence="6">
    <location>
        <begin position="24"/>
        <end position="1246"/>
    </location>
</feature>
<comment type="caution">
    <text evidence="8">The sequence shown here is derived from an EMBL/GenBank/DDBJ whole genome shotgun (WGS) entry which is preliminary data.</text>
</comment>
<dbReference type="InterPro" id="IPR003961">
    <property type="entry name" value="FN3_dom"/>
</dbReference>
<evidence type="ECO:0000256" key="3">
    <source>
        <dbReference type="ARBA" id="ARBA00023157"/>
    </source>
</evidence>
<feature type="signal peptide" evidence="6">
    <location>
        <begin position="1"/>
        <end position="23"/>
    </location>
</feature>
<dbReference type="PROSITE" id="PS50853">
    <property type="entry name" value="FN3"/>
    <property type="match status" value="2"/>
</dbReference>
<keyword evidence="9" id="KW-1185">Reference proteome</keyword>
<evidence type="ECO:0000256" key="5">
    <source>
        <dbReference type="ARBA" id="ARBA00023180"/>
    </source>
</evidence>
<evidence type="ECO:0000256" key="1">
    <source>
        <dbReference type="ARBA" id="ARBA00022729"/>
    </source>
</evidence>
<proteinExistence type="predicted"/>
<dbReference type="Pfam" id="PF00041">
    <property type="entry name" value="fn3"/>
    <property type="match status" value="2"/>
</dbReference>
<evidence type="ECO:0000259" key="7">
    <source>
        <dbReference type="PROSITE" id="PS50853"/>
    </source>
</evidence>
<keyword evidence="2" id="KW-0677">Repeat</keyword>
<dbReference type="InterPro" id="IPR036116">
    <property type="entry name" value="FN3_sf"/>
</dbReference>
<sequence>MDIKNHFSLICIMVLLPVRVASGLYGKCGVKSTTTLMLLLFMLSCLTCALTPTNEDEVTFIECGDIVPVDPFFFIGERLVLTCTIWSIDNNKTGSLYFDTAVNNNGKWSNVEVNQTGYEIVQLNSSTIQLTSPVLTIDDARKHNVTRSYRCMVREAVNNCTERSKKYVRNEHVKIDYYPHNPENFSCQVYNWEKLTCTWDMIPYFHKADITVDCFWKNDLESGDRIWSSNFATKNFTSFTMDNFNMMPKYWFYFNITNIIRSIANNSAIFDINPYKIVKPAPVDFISFPNINDTCVTVVWSHSKQNRLIVFRVQYTSECSTEQQITTRKMNITVCDLNPYTNYTFVVDSRPVDLDSEGNSLDTVGFTSEPRDSLVTTMSAVPAANPKLLSYTDVQCPEKQCRKVLVYWKPLSPCDLHDSLSGPQYEIITNQIGSPKTENYTADSKALSYSMMLPDDSKVYEVKLRVKTGTGMMREDFSYLVIWPRKQSPIAPNMIVEYVTMKTGTQFYITLSLTEAQSQTSQILYWCHVVLGFECKEAMSFKNINGSSDEIFIGNYVMDSKIKFGVESLYHSSGEIIRSGIQMARCIYQKDKKPLIPPKNFHIAKGIAEREGELSLQWDPYDCNSPEPESGYVLSYTLYYCQVTDESACDFNHSMIDLNAISIERDIHNYTVNGLKPGGRYKVWLTARTSAGEGPPTDAIDTYIYLQEFPLWAKVMIGVGSLIASLVILICAVKFQHYLKSRRNAFSLIEVPDTRLPVMNGYDYVQIRLSNNITQNGHVIMDDESDEPIPDMDESEELSRIIPFVPNGNAQVSVTNNSSSNSLSLDLWQSDQMTKLLDMPFFGSDHKDYGHYISSNDMASTCSDIESDIDTKDEKKIKLGAFVLPNLLPEDYCRAVVNVDYVQNIETNPVIYEDRLDNKFLKMQGQAVHSQSIDSLLNDGSELQGPNSILLDDCKGNICERNEEIDSVCVKDSSNLPQGNVTTGKKIELGWMKCMDDYESDDLALSHDADDAADASSDDSLSLFDVIYRSLDKKTSGYVPVHEVHDNGEPMPKSTRHAGYSHLDEISLESDDGHARPKTAGVRSIMDNMKSENDLVRSDDDKIIPTDFVKCDDCTVTTNNNSVKAMGDPGRNGDNFENSCEDSMRTSVFPEIYDSPQVDDCDSTVIHHNQNTVQNGVSDNQQKVDMDTFLSQMKNNGHQIENHHLKKNSAMPCVSNIMRNGLVRLPLDTSLLRKVGKDGASRNGYQ</sequence>
<keyword evidence="1 6" id="KW-0732">Signal</keyword>
<organism evidence="8 9">
    <name type="scientific">Sinanodonta woodiana</name>
    <name type="common">Chinese pond mussel</name>
    <name type="synonym">Anodonta woodiana</name>
    <dbReference type="NCBI Taxonomy" id="1069815"/>
    <lineage>
        <taxon>Eukaryota</taxon>
        <taxon>Metazoa</taxon>
        <taxon>Spiralia</taxon>
        <taxon>Lophotrochozoa</taxon>
        <taxon>Mollusca</taxon>
        <taxon>Bivalvia</taxon>
        <taxon>Autobranchia</taxon>
        <taxon>Heteroconchia</taxon>
        <taxon>Palaeoheterodonta</taxon>
        <taxon>Unionida</taxon>
        <taxon>Unionoidea</taxon>
        <taxon>Unionidae</taxon>
        <taxon>Unioninae</taxon>
        <taxon>Sinanodonta</taxon>
    </lineage>
</organism>
<evidence type="ECO:0000256" key="2">
    <source>
        <dbReference type="ARBA" id="ARBA00022737"/>
    </source>
</evidence>
<dbReference type="Proteomes" id="UP001634394">
    <property type="component" value="Unassembled WGS sequence"/>
</dbReference>
<dbReference type="SUPFAM" id="SSF49265">
    <property type="entry name" value="Fibronectin type III"/>
    <property type="match status" value="2"/>
</dbReference>
<evidence type="ECO:0000313" key="9">
    <source>
        <dbReference type="Proteomes" id="UP001634394"/>
    </source>
</evidence>
<reference evidence="8 9" key="1">
    <citation type="submission" date="2024-11" db="EMBL/GenBank/DDBJ databases">
        <title>Chromosome-level genome assembly of the freshwater bivalve Anodonta woodiana.</title>
        <authorList>
            <person name="Chen X."/>
        </authorList>
    </citation>
    <scope>NUCLEOTIDE SEQUENCE [LARGE SCALE GENOMIC DNA]</scope>
    <source>
        <strain evidence="8">MN2024</strain>
        <tissue evidence="8">Gills</tissue>
    </source>
</reference>
<name>A0ABD3W6V9_SINWO</name>
<dbReference type="PANTHER" id="PTHR23036:SF151">
    <property type="entry name" value="FIBRONECTIN TYPE-III DOMAIN-CONTAINING PROTEIN"/>
    <property type="match status" value="1"/>
</dbReference>
<keyword evidence="3" id="KW-1015">Disulfide bond</keyword>
<evidence type="ECO:0000313" key="8">
    <source>
        <dbReference type="EMBL" id="KAL3869607.1"/>
    </source>
</evidence>
<gene>
    <name evidence="8" type="ORF">ACJMK2_042274</name>
</gene>
<dbReference type="Gene3D" id="2.60.40.10">
    <property type="entry name" value="Immunoglobulins"/>
    <property type="match status" value="3"/>
</dbReference>
<dbReference type="CDD" id="cd00063">
    <property type="entry name" value="FN3"/>
    <property type="match status" value="2"/>
</dbReference>
<dbReference type="SMART" id="SM00060">
    <property type="entry name" value="FN3"/>
    <property type="match status" value="2"/>
</dbReference>
<keyword evidence="5" id="KW-0325">Glycoprotein</keyword>
<evidence type="ECO:0000256" key="6">
    <source>
        <dbReference type="SAM" id="SignalP"/>
    </source>
</evidence>
<dbReference type="AlphaFoldDB" id="A0ABD3W6V9"/>
<dbReference type="InterPro" id="IPR050379">
    <property type="entry name" value="Type-I_Cytokine_Rcpt"/>
</dbReference>
<evidence type="ECO:0000256" key="4">
    <source>
        <dbReference type="ARBA" id="ARBA00023170"/>
    </source>
</evidence>
<dbReference type="PANTHER" id="PTHR23036">
    <property type="entry name" value="CYTOKINE RECEPTOR"/>
    <property type="match status" value="1"/>
</dbReference>
<dbReference type="EMBL" id="JBJQND010000008">
    <property type="protein sequence ID" value="KAL3869607.1"/>
    <property type="molecule type" value="Genomic_DNA"/>
</dbReference>